<dbReference type="EMBL" id="QGSY01000159">
    <property type="protein sequence ID" value="RQX10238.1"/>
    <property type="molecule type" value="Genomic_DNA"/>
</dbReference>
<keyword evidence="1" id="KW-1133">Transmembrane helix</keyword>
<feature type="transmembrane region" description="Helical" evidence="1">
    <location>
        <begin position="132"/>
        <end position="155"/>
    </location>
</feature>
<organism evidence="2 3">
    <name type="scientific">Micromonospora arida</name>
    <dbReference type="NCBI Taxonomy" id="2203715"/>
    <lineage>
        <taxon>Bacteria</taxon>
        <taxon>Bacillati</taxon>
        <taxon>Actinomycetota</taxon>
        <taxon>Actinomycetes</taxon>
        <taxon>Micromonosporales</taxon>
        <taxon>Micromonosporaceae</taxon>
        <taxon>Micromonospora</taxon>
    </lineage>
</organism>
<keyword evidence="3" id="KW-1185">Reference proteome</keyword>
<feature type="transmembrane region" description="Helical" evidence="1">
    <location>
        <begin position="26"/>
        <end position="45"/>
    </location>
</feature>
<comment type="caution">
    <text evidence="2">The sequence shown here is derived from an EMBL/GenBank/DDBJ whole genome shotgun (WGS) entry which is preliminary data.</text>
</comment>
<proteinExistence type="predicted"/>
<feature type="transmembrane region" description="Helical" evidence="1">
    <location>
        <begin position="392"/>
        <end position="418"/>
    </location>
</feature>
<gene>
    <name evidence="2" type="ORF">DLJ58_12135</name>
</gene>
<evidence type="ECO:0000313" key="2">
    <source>
        <dbReference type="EMBL" id="RQX10238.1"/>
    </source>
</evidence>
<sequence length="533" mass="53322">MIATMAAAARPEHVLRGLAVRQVRRGALVVTAVCAGMSALVVAGYHSEALDPAALAALASNPAIRTLFGEPVALDHAGGFTVWRTGTVLAVLLGVWAMLAASRTTRGEEDAGRWGLLLSGRITLAEAVRQHLGVLAVVPVLVGAATAAAMIAAGVDATGSLLHGTGLAAVGLFFVAVGGVTAQLFVSRSAANGAAAAVLVVGLLTRMVGDGAPALAWLRWLSPFGLLALTRPFDSNRGLPVSLLAVAAVLLLALAGRLAARRDVGAAILATPGSRPARTALLGSVPAFAVRRTVRPLVAWSAGIGAYFLLLGLIARSMTEFLTGNPEFAAMAAQAGFPALGTVEGYAATLYALLAVPAGVFVAVRLAAVAADENARRLTLLLAAPVTRLRLLAAEAAVAGCAALFLITVAGIAMWAGTATVHAGLSAGDALAGAWNVVPVMLLCLGAAALALGWTPRAVAAIGALPAAGGFMWQVTADSIGAPSWIRALSPFAHLAAVPATAPAGVAASVMAGIAAAGVVAGTVGYRRRDLSA</sequence>
<dbReference type="Proteomes" id="UP000266889">
    <property type="component" value="Unassembled WGS sequence"/>
</dbReference>
<feature type="transmembrane region" description="Helical" evidence="1">
    <location>
        <begin position="496"/>
        <end position="526"/>
    </location>
</feature>
<name>A0A3N9XAT7_9ACTN</name>
<keyword evidence="1" id="KW-0812">Transmembrane</keyword>
<protein>
    <submittedName>
        <fullName evidence="2">Polyketide antibiotic transporter</fullName>
    </submittedName>
</protein>
<feature type="transmembrane region" description="Helical" evidence="1">
    <location>
        <begin position="350"/>
        <end position="371"/>
    </location>
</feature>
<dbReference type="OrthoDB" id="2014935at2"/>
<dbReference type="RefSeq" id="WP_124855872.1">
    <property type="nucleotide sequence ID" value="NZ_JBNCKI010000022.1"/>
</dbReference>
<evidence type="ECO:0000256" key="1">
    <source>
        <dbReference type="SAM" id="Phobius"/>
    </source>
</evidence>
<feature type="transmembrane region" description="Helical" evidence="1">
    <location>
        <begin position="193"/>
        <end position="218"/>
    </location>
</feature>
<keyword evidence="1" id="KW-0472">Membrane</keyword>
<feature type="transmembrane region" description="Helical" evidence="1">
    <location>
        <begin position="430"/>
        <end position="451"/>
    </location>
</feature>
<feature type="transmembrane region" description="Helical" evidence="1">
    <location>
        <begin position="238"/>
        <end position="260"/>
    </location>
</feature>
<feature type="transmembrane region" description="Helical" evidence="1">
    <location>
        <begin position="297"/>
        <end position="315"/>
    </location>
</feature>
<evidence type="ECO:0000313" key="3">
    <source>
        <dbReference type="Proteomes" id="UP000266889"/>
    </source>
</evidence>
<dbReference type="AlphaFoldDB" id="A0A3N9XAT7"/>
<accession>A0A3N9XAT7</accession>
<feature type="transmembrane region" description="Helical" evidence="1">
    <location>
        <begin position="161"/>
        <end position="186"/>
    </location>
</feature>
<feature type="transmembrane region" description="Helical" evidence="1">
    <location>
        <begin position="458"/>
        <end position="476"/>
    </location>
</feature>
<reference evidence="2 3" key="1">
    <citation type="submission" date="2018-05" db="EMBL/GenBank/DDBJ databases">
        <title>Micromonospora from Atacama Desert.</title>
        <authorList>
            <person name="Carro L."/>
            <person name="Goodfellow M."/>
            <person name="Klenk H.-P."/>
        </authorList>
    </citation>
    <scope>NUCLEOTIDE SEQUENCE [LARGE SCALE GENOMIC DNA]</scope>
    <source>
        <strain evidence="2 3">LB32</strain>
    </source>
</reference>
<feature type="transmembrane region" description="Helical" evidence="1">
    <location>
        <begin position="81"/>
        <end position="101"/>
    </location>
</feature>